<dbReference type="Pfam" id="PF03537">
    <property type="entry name" value="Glyco_hydro_114"/>
    <property type="match status" value="1"/>
</dbReference>
<dbReference type="Gene3D" id="3.20.20.70">
    <property type="entry name" value="Aldolase class I"/>
    <property type="match status" value="1"/>
</dbReference>
<dbReference type="Pfam" id="PF00353">
    <property type="entry name" value="HemolysinCabind"/>
    <property type="match status" value="1"/>
</dbReference>
<accession>A0ABS4EID6</accession>
<dbReference type="RefSeq" id="WP_327791232.1">
    <property type="nucleotide sequence ID" value="NZ_JAGGJV010000002.1"/>
</dbReference>
<name>A0ABS4EID6_9HYPH</name>
<dbReference type="EMBL" id="JAGGJV010000002">
    <property type="protein sequence ID" value="MBP1857714.1"/>
    <property type="molecule type" value="Genomic_DNA"/>
</dbReference>
<sequence length="515" mass="55980">MPLETGSRVRIMLKFKTSTGTVAVDNWGYQLQGLNGDPQNVNLLVSATHDLLVIDSSRDGTNSGRFTADEVTRMKDGMGGRSVVVSYISIGEASDFRDYWDKDWTTTGKATGKLTDEAPDWLGPVNPDWPEGRKVRYWDPDWQNTMFNDRKTGDLDAIVKAGFDAAYLDIIDAYYFWGAEVPKADRQAGDPVNQKQAAQRMVDFVVDLTEHARKTNPDFFVIPQNGAWILNDLGSDSARKQAYLDVIGGIAVEDLYYRGDKDENNVLKPDEETIAILKRDFVDKGIPVFVVDYISGSARIDAFNKMVLADGFIPFAAPERDLDRLIGTYDGDPAYIRPTAEADTLRGSKLADTIDGLGGDDKITGREGNDTLSGGDGNDRLWGSAGNDKISGGAGNDKLYGGAGNDILTGGSGKDQFVFDTKLSTGNVDTVADFSVVNDRLVLDHDIFTKLPVGALKASAFLIGTKAADAGDRIVYDSKTGKLFYDADGTGKLAAVQIAQLDTHLKLTADDFLIV</sequence>
<dbReference type="InterPro" id="IPR018511">
    <property type="entry name" value="Hemolysin-typ_Ca-bd_CS"/>
</dbReference>
<feature type="domain" description="Glycoside-hydrolase family GH114 TIM-barrel" evidence="1">
    <location>
        <begin position="27"/>
        <end position="322"/>
    </location>
</feature>
<dbReference type="PANTHER" id="PTHR35882">
    <property type="entry name" value="PELA"/>
    <property type="match status" value="1"/>
</dbReference>
<dbReference type="PROSITE" id="PS00330">
    <property type="entry name" value="HEMOLYSIN_CALCIUM"/>
    <property type="match status" value="3"/>
</dbReference>
<evidence type="ECO:0000313" key="2">
    <source>
        <dbReference type="EMBL" id="MBP1857714.1"/>
    </source>
</evidence>
<dbReference type="Proteomes" id="UP000823786">
    <property type="component" value="Unassembled WGS sequence"/>
</dbReference>
<dbReference type="PRINTS" id="PR00313">
    <property type="entry name" value="CABNDNGRPT"/>
</dbReference>
<dbReference type="SUPFAM" id="SSF51445">
    <property type="entry name" value="(Trans)glycosidases"/>
    <property type="match status" value="1"/>
</dbReference>
<gene>
    <name evidence="2" type="ORF">J2Z75_001210</name>
</gene>
<protein>
    <submittedName>
        <fullName evidence="2">Cysteinyl-tRNA synthetase</fullName>
        <ecNumber evidence="2">6.1.1.16</ecNumber>
    </submittedName>
</protein>
<dbReference type="SUPFAM" id="SSF51120">
    <property type="entry name" value="beta-Roll"/>
    <property type="match status" value="1"/>
</dbReference>
<dbReference type="InterPro" id="IPR016063">
    <property type="entry name" value="TM1410_Glycdase"/>
</dbReference>
<dbReference type="PANTHER" id="PTHR35882:SF2">
    <property type="entry name" value="PELA"/>
    <property type="match status" value="1"/>
</dbReference>
<proteinExistence type="predicted"/>
<dbReference type="GO" id="GO:0004817">
    <property type="term" value="F:cysteine-tRNA ligase activity"/>
    <property type="evidence" value="ECO:0007669"/>
    <property type="project" value="UniProtKB-EC"/>
</dbReference>
<keyword evidence="3" id="KW-1185">Reference proteome</keyword>
<evidence type="ECO:0000313" key="3">
    <source>
        <dbReference type="Proteomes" id="UP000823786"/>
    </source>
</evidence>
<organism evidence="2 3">
    <name type="scientific">Rhizobium herbae</name>
    <dbReference type="NCBI Taxonomy" id="508661"/>
    <lineage>
        <taxon>Bacteria</taxon>
        <taxon>Pseudomonadati</taxon>
        <taxon>Pseudomonadota</taxon>
        <taxon>Alphaproteobacteria</taxon>
        <taxon>Hyphomicrobiales</taxon>
        <taxon>Rhizobiaceae</taxon>
        <taxon>Rhizobium/Agrobacterium group</taxon>
        <taxon>Rhizobium</taxon>
    </lineage>
</organism>
<dbReference type="EC" id="6.1.1.16" evidence="2"/>
<dbReference type="NCBIfam" id="TIGR01370">
    <property type="entry name" value="MJ1477/TM1410 family putative glycoside hydrolase"/>
    <property type="match status" value="1"/>
</dbReference>
<dbReference type="InterPro" id="IPR011049">
    <property type="entry name" value="Serralysin-like_metalloprot_C"/>
</dbReference>
<dbReference type="InterPro" id="IPR013785">
    <property type="entry name" value="Aldolase_TIM"/>
</dbReference>
<keyword evidence="2" id="KW-0436">Ligase</keyword>
<dbReference type="Gene3D" id="2.150.10.10">
    <property type="entry name" value="Serralysin-like metalloprotease, C-terminal"/>
    <property type="match status" value="1"/>
</dbReference>
<dbReference type="InterPro" id="IPR004352">
    <property type="entry name" value="GH114_TIM-barrel"/>
</dbReference>
<dbReference type="InterPro" id="IPR017853">
    <property type="entry name" value="GH"/>
</dbReference>
<reference evidence="2 3" key="1">
    <citation type="submission" date="2021-03" db="EMBL/GenBank/DDBJ databases">
        <title>Genomic Encyclopedia of Type Strains, Phase IV (KMG-IV): sequencing the most valuable type-strain genomes for metagenomic binning, comparative biology and taxonomic classification.</title>
        <authorList>
            <person name="Goeker M."/>
        </authorList>
    </citation>
    <scope>NUCLEOTIDE SEQUENCE [LARGE SCALE GENOMIC DNA]</scope>
    <source>
        <strain evidence="2 3">DSM 26427</strain>
    </source>
</reference>
<evidence type="ECO:0000259" key="1">
    <source>
        <dbReference type="Pfam" id="PF03537"/>
    </source>
</evidence>
<dbReference type="InterPro" id="IPR001343">
    <property type="entry name" value="Hemolysn_Ca-bd"/>
</dbReference>
<comment type="caution">
    <text evidence="2">The sequence shown here is derived from an EMBL/GenBank/DDBJ whole genome shotgun (WGS) entry which is preliminary data.</text>
</comment>